<dbReference type="AlphaFoldDB" id="A0A7J8HS68"/>
<comment type="caution">
    <text evidence="1">The sequence shown here is derived from an EMBL/GenBank/DDBJ whole genome shotgun (WGS) entry which is preliminary data.</text>
</comment>
<evidence type="ECO:0000313" key="2">
    <source>
        <dbReference type="Proteomes" id="UP000593571"/>
    </source>
</evidence>
<keyword evidence="2" id="KW-1185">Reference proteome</keyword>
<dbReference type="EMBL" id="JACASE010000004">
    <property type="protein sequence ID" value="KAF6474880.1"/>
    <property type="molecule type" value="Genomic_DNA"/>
</dbReference>
<evidence type="ECO:0000313" key="1">
    <source>
        <dbReference type="EMBL" id="KAF6474880.1"/>
    </source>
</evidence>
<sequence>MCRAQARWFVLSCFRTYQPYSRCSMHVFLLPAPSQNVLGQRQAYGPLWLIWPLSFLKAMSGLRLEFCPWGPLCQIAVGQATCRLGRRKKEGNFASACLQNVSGNGWESLNVGALQNILLQRPPANAAQINVWAPVGQMWVHILLPLPADCVPLGNSFAFLNFGFFTCKMEVMTVSG</sequence>
<proteinExistence type="predicted"/>
<accession>A0A7J8HS68</accession>
<name>A0A7J8HS68_ROUAE</name>
<protein>
    <submittedName>
        <fullName evidence="1">Uncharacterized protein</fullName>
    </submittedName>
</protein>
<gene>
    <name evidence="1" type="ORF">HJG63_011011</name>
</gene>
<organism evidence="1 2">
    <name type="scientific">Rousettus aegyptiacus</name>
    <name type="common">Egyptian fruit bat</name>
    <name type="synonym">Pteropus aegyptiacus</name>
    <dbReference type="NCBI Taxonomy" id="9407"/>
    <lineage>
        <taxon>Eukaryota</taxon>
        <taxon>Metazoa</taxon>
        <taxon>Chordata</taxon>
        <taxon>Craniata</taxon>
        <taxon>Vertebrata</taxon>
        <taxon>Euteleostomi</taxon>
        <taxon>Mammalia</taxon>
        <taxon>Eutheria</taxon>
        <taxon>Laurasiatheria</taxon>
        <taxon>Chiroptera</taxon>
        <taxon>Yinpterochiroptera</taxon>
        <taxon>Pteropodoidea</taxon>
        <taxon>Pteropodidae</taxon>
        <taxon>Rousettinae</taxon>
        <taxon>Rousettus</taxon>
    </lineage>
</organism>
<dbReference type="Proteomes" id="UP000593571">
    <property type="component" value="Unassembled WGS sequence"/>
</dbReference>
<reference evidence="1 2" key="1">
    <citation type="journal article" date="2020" name="Nature">
        <title>Six reference-quality genomes reveal evolution of bat adaptations.</title>
        <authorList>
            <person name="Jebb D."/>
            <person name="Huang Z."/>
            <person name="Pippel M."/>
            <person name="Hughes G.M."/>
            <person name="Lavrichenko K."/>
            <person name="Devanna P."/>
            <person name="Winkler S."/>
            <person name="Jermiin L.S."/>
            <person name="Skirmuntt E.C."/>
            <person name="Katzourakis A."/>
            <person name="Burkitt-Gray L."/>
            <person name="Ray D.A."/>
            <person name="Sullivan K.A.M."/>
            <person name="Roscito J.G."/>
            <person name="Kirilenko B.M."/>
            <person name="Davalos L.M."/>
            <person name="Corthals A.P."/>
            <person name="Power M.L."/>
            <person name="Jones G."/>
            <person name="Ransome R.D."/>
            <person name="Dechmann D.K.N."/>
            <person name="Locatelli A.G."/>
            <person name="Puechmaille S.J."/>
            <person name="Fedrigo O."/>
            <person name="Jarvis E.D."/>
            <person name="Hiller M."/>
            <person name="Vernes S.C."/>
            <person name="Myers E.W."/>
            <person name="Teeling E.C."/>
        </authorList>
    </citation>
    <scope>NUCLEOTIDE SEQUENCE [LARGE SCALE GENOMIC DNA]</scope>
    <source>
        <strain evidence="1">MRouAeg1</strain>
        <tissue evidence="1">Muscle</tissue>
    </source>
</reference>